<dbReference type="InterPro" id="IPR005119">
    <property type="entry name" value="LysR_subst-bd"/>
</dbReference>
<sequence length="316" mass="34641">MELRQLRYFMAVADELHFGRAAQRLHMSQPPLSVQVGRLEREVGIALFERSTRRVSLTPAGRHLQERARRILDEVDAVRAEMRDYVCGLTGQLTVGFVSSANYTVLPDVVQMFRARRANVTLTLVPLTSGEQFDRLREGTIDVGIVRDEFPQAGPSSPPLSTEVVFEERLVACLPVNHPLASRTEVTPEEIIEVPMISYPRSLMPGYVDRVTEVLATAAGAIHVVEEVVHQETALGFVAAGVGTSILPESVRQLVPPSIAVVPLAGSPTTRLMAAWQVRDDESAICAAFIECLHEAAGTQRSVTSRRSTPTGVPRD</sequence>
<dbReference type="PRINTS" id="PR00039">
    <property type="entry name" value="HTHLYSR"/>
</dbReference>
<comment type="similarity">
    <text evidence="1">Belongs to the LysR transcriptional regulatory family.</text>
</comment>
<dbReference type="Gene3D" id="1.10.10.10">
    <property type="entry name" value="Winged helix-like DNA-binding domain superfamily/Winged helix DNA-binding domain"/>
    <property type="match status" value="1"/>
</dbReference>
<dbReference type="PROSITE" id="PS50931">
    <property type="entry name" value="HTH_LYSR"/>
    <property type="match status" value="1"/>
</dbReference>
<keyword evidence="7" id="KW-1185">Reference proteome</keyword>
<feature type="domain" description="HTH lysR-type" evidence="5">
    <location>
        <begin position="1"/>
        <end position="58"/>
    </location>
</feature>
<evidence type="ECO:0000256" key="2">
    <source>
        <dbReference type="ARBA" id="ARBA00023015"/>
    </source>
</evidence>
<comment type="caution">
    <text evidence="6">The sequence shown here is derived from an EMBL/GenBank/DDBJ whole genome shotgun (WGS) entry which is preliminary data.</text>
</comment>
<evidence type="ECO:0000256" key="4">
    <source>
        <dbReference type="ARBA" id="ARBA00023163"/>
    </source>
</evidence>
<dbReference type="InterPro" id="IPR036390">
    <property type="entry name" value="WH_DNA-bd_sf"/>
</dbReference>
<dbReference type="Pfam" id="PF00126">
    <property type="entry name" value="HTH_1"/>
    <property type="match status" value="1"/>
</dbReference>
<dbReference type="Gene3D" id="3.40.190.10">
    <property type="entry name" value="Periplasmic binding protein-like II"/>
    <property type="match status" value="2"/>
</dbReference>
<dbReference type="PANTHER" id="PTHR30346:SF28">
    <property type="entry name" value="HTH-TYPE TRANSCRIPTIONAL REGULATOR CYNR"/>
    <property type="match status" value="1"/>
</dbReference>
<accession>A0ABP7KLS3</accession>
<evidence type="ECO:0000256" key="1">
    <source>
        <dbReference type="ARBA" id="ARBA00009437"/>
    </source>
</evidence>
<dbReference type="InterPro" id="IPR036388">
    <property type="entry name" value="WH-like_DNA-bd_sf"/>
</dbReference>
<gene>
    <name evidence="6" type="ORF">GCM10022381_25440</name>
</gene>
<keyword evidence="2" id="KW-0805">Transcription regulation</keyword>
<organism evidence="6 7">
    <name type="scientific">Leifsonia kafniensis</name>
    <dbReference type="NCBI Taxonomy" id="475957"/>
    <lineage>
        <taxon>Bacteria</taxon>
        <taxon>Bacillati</taxon>
        <taxon>Actinomycetota</taxon>
        <taxon>Actinomycetes</taxon>
        <taxon>Micrococcales</taxon>
        <taxon>Microbacteriaceae</taxon>
        <taxon>Leifsonia</taxon>
    </lineage>
</organism>
<dbReference type="Pfam" id="PF03466">
    <property type="entry name" value="LysR_substrate"/>
    <property type="match status" value="1"/>
</dbReference>
<dbReference type="InterPro" id="IPR000847">
    <property type="entry name" value="LysR_HTH_N"/>
</dbReference>
<keyword evidence="4" id="KW-0804">Transcription</keyword>
<dbReference type="SUPFAM" id="SSF53850">
    <property type="entry name" value="Periplasmic binding protein-like II"/>
    <property type="match status" value="1"/>
</dbReference>
<keyword evidence="3" id="KW-0238">DNA-binding</keyword>
<protein>
    <submittedName>
        <fullName evidence="6">LysR family transcriptional regulator</fullName>
    </submittedName>
</protein>
<name>A0ABP7KLS3_9MICO</name>
<reference evidence="7" key="1">
    <citation type="journal article" date="2019" name="Int. J. Syst. Evol. Microbiol.">
        <title>The Global Catalogue of Microorganisms (GCM) 10K type strain sequencing project: providing services to taxonomists for standard genome sequencing and annotation.</title>
        <authorList>
            <consortium name="The Broad Institute Genomics Platform"/>
            <consortium name="The Broad Institute Genome Sequencing Center for Infectious Disease"/>
            <person name="Wu L."/>
            <person name="Ma J."/>
        </authorList>
    </citation>
    <scope>NUCLEOTIDE SEQUENCE [LARGE SCALE GENOMIC DNA]</scope>
    <source>
        <strain evidence="7">JCM 17021</strain>
    </source>
</reference>
<evidence type="ECO:0000256" key="3">
    <source>
        <dbReference type="ARBA" id="ARBA00023125"/>
    </source>
</evidence>
<evidence type="ECO:0000259" key="5">
    <source>
        <dbReference type="PROSITE" id="PS50931"/>
    </source>
</evidence>
<dbReference type="SUPFAM" id="SSF46785">
    <property type="entry name" value="Winged helix' DNA-binding domain"/>
    <property type="match status" value="1"/>
</dbReference>
<dbReference type="RefSeq" id="WP_345067165.1">
    <property type="nucleotide sequence ID" value="NZ_BAABCN010000007.1"/>
</dbReference>
<dbReference type="CDD" id="cd08414">
    <property type="entry name" value="PBP2_LTTR_aromatics_like"/>
    <property type="match status" value="1"/>
</dbReference>
<dbReference type="PANTHER" id="PTHR30346">
    <property type="entry name" value="TRANSCRIPTIONAL DUAL REGULATOR HCAR-RELATED"/>
    <property type="match status" value="1"/>
</dbReference>
<evidence type="ECO:0000313" key="6">
    <source>
        <dbReference type="EMBL" id="GAA3882097.1"/>
    </source>
</evidence>
<evidence type="ECO:0000313" key="7">
    <source>
        <dbReference type="Proteomes" id="UP001501803"/>
    </source>
</evidence>
<proteinExistence type="inferred from homology"/>
<dbReference type="Proteomes" id="UP001501803">
    <property type="component" value="Unassembled WGS sequence"/>
</dbReference>
<dbReference type="EMBL" id="BAABCN010000007">
    <property type="protein sequence ID" value="GAA3882097.1"/>
    <property type="molecule type" value="Genomic_DNA"/>
</dbReference>